<protein>
    <submittedName>
        <fullName evidence="3">Glycosyltransferase family 4 protein</fullName>
    </submittedName>
</protein>
<dbReference type="AlphaFoldDB" id="A0AA96GUY1"/>
<dbReference type="InterPro" id="IPR001296">
    <property type="entry name" value="Glyco_trans_1"/>
</dbReference>
<dbReference type="KEGG" id="nneo:PQG83_10070"/>
<accession>A0AA96GUY1</accession>
<dbReference type="RefSeq" id="WP_312748995.1">
    <property type="nucleotide sequence ID" value="NZ_CP116968.1"/>
</dbReference>
<organism evidence="3 4">
    <name type="scientific">Candidatus Nitrospira neomarina</name>
    <dbReference type="NCBI Taxonomy" id="3020899"/>
    <lineage>
        <taxon>Bacteria</taxon>
        <taxon>Pseudomonadati</taxon>
        <taxon>Nitrospirota</taxon>
        <taxon>Nitrospiria</taxon>
        <taxon>Nitrospirales</taxon>
        <taxon>Nitrospiraceae</taxon>
        <taxon>Nitrospira</taxon>
    </lineage>
</organism>
<dbReference type="PANTHER" id="PTHR45947:SF13">
    <property type="entry name" value="TRANSFERASE"/>
    <property type="match status" value="1"/>
</dbReference>
<reference evidence="3 4" key="1">
    <citation type="submission" date="2023-01" db="EMBL/GenBank/DDBJ databases">
        <title>Cultivation and genomic characterization of new, ubiquitous marine nitrite-oxidizing bacteria from the Nitrospirales.</title>
        <authorList>
            <person name="Mueller A.J."/>
            <person name="Daebeler A."/>
            <person name="Herbold C.W."/>
            <person name="Kirkegaard R.H."/>
            <person name="Daims H."/>
        </authorList>
    </citation>
    <scope>NUCLEOTIDE SEQUENCE [LARGE SCALE GENOMIC DNA]</scope>
    <source>
        <strain evidence="3 4">DK</strain>
    </source>
</reference>
<feature type="domain" description="Glycosyl transferase family 1" evidence="1">
    <location>
        <begin position="216"/>
        <end position="368"/>
    </location>
</feature>
<evidence type="ECO:0000259" key="1">
    <source>
        <dbReference type="Pfam" id="PF00534"/>
    </source>
</evidence>
<dbReference type="Pfam" id="PF00534">
    <property type="entry name" value="Glycos_transf_1"/>
    <property type="match status" value="1"/>
</dbReference>
<dbReference type="InterPro" id="IPR028098">
    <property type="entry name" value="Glyco_trans_4-like_N"/>
</dbReference>
<dbReference type="CDD" id="cd03801">
    <property type="entry name" value="GT4_PimA-like"/>
    <property type="match status" value="1"/>
</dbReference>
<gene>
    <name evidence="3" type="ORF">PQG83_10070</name>
</gene>
<sequence>MRILIVHNRYQQAGGEDNVVEAEHALLTQHGHDVELLLVDNRDLPNGVLTQIKTAFTATYSRIGRAKLREAINFFRPELVHVHNFFPQLSPSIYDACADEGVAVVQTLHNYRLICPGALLMRDGNICELCITGSPYQAAVYGCYRNSKLGSLAVAHMVSTHRRLGTWAKKVNHFIACTEFSKSKFTQAGFSEDQISVKPNFIVDPRPSTDPKNRDDWKTREPFALFVGRLSPEKGLRTLFKAWTTLDTPYDLKVAGCGPLEAEMPEQANIVGLGFQEQDNIRSLMNQALFLVVPSEWYEGFPMVIVEAFAHGLPVLASKLGSMGEIIEDGITGLFFEPGDARDLALKACWLLERPGECRRMGRNARNRYVEKFSPEVNYAQLLSIYMQVIVQ</sequence>
<dbReference type="InterPro" id="IPR050194">
    <property type="entry name" value="Glycosyltransferase_grp1"/>
</dbReference>
<evidence type="ECO:0000313" key="3">
    <source>
        <dbReference type="EMBL" id="WNM64076.1"/>
    </source>
</evidence>
<dbReference type="Proteomes" id="UP001302494">
    <property type="component" value="Chromosome"/>
</dbReference>
<feature type="domain" description="Glycosyltransferase subfamily 4-like N-terminal" evidence="2">
    <location>
        <begin position="15"/>
        <end position="202"/>
    </location>
</feature>
<keyword evidence="4" id="KW-1185">Reference proteome</keyword>
<evidence type="ECO:0000259" key="2">
    <source>
        <dbReference type="Pfam" id="PF13439"/>
    </source>
</evidence>
<dbReference type="Pfam" id="PF13439">
    <property type="entry name" value="Glyco_transf_4"/>
    <property type="match status" value="1"/>
</dbReference>
<dbReference type="PANTHER" id="PTHR45947">
    <property type="entry name" value="SULFOQUINOVOSYL TRANSFERASE SQD2"/>
    <property type="match status" value="1"/>
</dbReference>
<dbReference type="GO" id="GO:0016757">
    <property type="term" value="F:glycosyltransferase activity"/>
    <property type="evidence" value="ECO:0007669"/>
    <property type="project" value="InterPro"/>
</dbReference>
<dbReference type="EMBL" id="CP116968">
    <property type="protein sequence ID" value="WNM64076.1"/>
    <property type="molecule type" value="Genomic_DNA"/>
</dbReference>
<proteinExistence type="predicted"/>
<name>A0AA96GUY1_9BACT</name>
<dbReference type="Gene3D" id="3.40.50.2000">
    <property type="entry name" value="Glycogen Phosphorylase B"/>
    <property type="match status" value="2"/>
</dbReference>
<evidence type="ECO:0000313" key="4">
    <source>
        <dbReference type="Proteomes" id="UP001302494"/>
    </source>
</evidence>
<dbReference type="SUPFAM" id="SSF53756">
    <property type="entry name" value="UDP-Glycosyltransferase/glycogen phosphorylase"/>
    <property type="match status" value="1"/>
</dbReference>